<feature type="transmembrane region" description="Helical" evidence="1">
    <location>
        <begin position="335"/>
        <end position="356"/>
    </location>
</feature>
<evidence type="ECO:0008006" key="4">
    <source>
        <dbReference type="Google" id="ProtNLM"/>
    </source>
</evidence>
<keyword evidence="1" id="KW-1133">Transmembrane helix</keyword>
<protein>
    <recommendedName>
        <fullName evidence="4">EpsG family protein</fullName>
    </recommendedName>
</protein>
<dbReference type="HOGENOM" id="CLU_741243_0_0_9"/>
<evidence type="ECO:0000313" key="2">
    <source>
        <dbReference type="EMBL" id="EHE95812.1"/>
    </source>
</evidence>
<dbReference type="EMBL" id="ADLJ01000049">
    <property type="protein sequence ID" value="EHE95812.1"/>
    <property type="molecule type" value="Genomic_DNA"/>
</dbReference>
<accession>G5HRU5</accession>
<dbReference type="PATRIC" id="fig|742733.3.peg.5442"/>
<dbReference type="eggNOG" id="ENOG5033A5I">
    <property type="taxonomic scope" value="Bacteria"/>
</dbReference>
<feature type="transmembrane region" description="Helical" evidence="1">
    <location>
        <begin position="97"/>
        <end position="116"/>
    </location>
</feature>
<name>G5HRU5_9FIRM</name>
<keyword evidence="1" id="KW-0472">Membrane</keyword>
<dbReference type="InterPro" id="IPR049458">
    <property type="entry name" value="EpsG-like"/>
</dbReference>
<feature type="transmembrane region" description="Helical" evidence="1">
    <location>
        <begin position="128"/>
        <end position="146"/>
    </location>
</feature>
<dbReference type="Proteomes" id="UP000003763">
    <property type="component" value="Unassembled WGS sequence"/>
</dbReference>
<feature type="transmembrane region" description="Helical" evidence="1">
    <location>
        <begin position="202"/>
        <end position="225"/>
    </location>
</feature>
<feature type="transmembrane region" description="Helical" evidence="1">
    <location>
        <begin position="291"/>
        <end position="314"/>
    </location>
</feature>
<feature type="transmembrane region" description="Helical" evidence="1">
    <location>
        <begin position="31"/>
        <end position="49"/>
    </location>
</feature>
<feature type="transmembrane region" description="Helical" evidence="1">
    <location>
        <begin position="262"/>
        <end position="279"/>
    </location>
</feature>
<reference evidence="2 3" key="1">
    <citation type="submission" date="2011-08" db="EMBL/GenBank/DDBJ databases">
        <title>The Genome Sequence of Clostridium citroniae WAL-17108.</title>
        <authorList>
            <consortium name="The Broad Institute Genome Sequencing Platform"/>
            <person name="Earl A."/>
            <person name="Ward D."/>
            <person name="Feldgarden M."/>
            <person name="Gevers D."/>
            <person name="Finegold S.M."/>
            <person name="Summanen P.H."/>
            <person name="Molitoris D.R."/>
            <person name="Vaisanen M.L."/>
            <person name="Daigneault M."/>
            <person name="Allen-Vercoe E."/>
            <person name="Young S.K."/>
            <person name="Zeng Q."/>
            <person name="Gargeya S."/>
            <person name="Fitzgerald M."/>
            <person name="Haas B."/>
            <person name="Abouelleil A."/>
            <person name="Alvarado L."/>
            <person name="Arachchi H.M."/>
            <person name="Berlin A."/>
            <person name="Brown A."/>
            <person name="Chapman S.B."/>
            <person name="Chen Z."/>
            <person name="Dunbar C."/>
            <person name="Freedman E."/>
            <person name="Gearin G."/>
            <person name="Gellesch M."/>
            <person name="Goldberg J."/>
            <person name="Griggs A."/>
            <person name="Gujja S."/>
            <person name="Heiman D."/>
            <person name="Howarth C."/>
            <person name="Larson L."/>
            <person name="Lui A."/>
            <person name="MacDonald P.J.P."/>
            <person name="Montmayeur A."/>
            <person name="Murphy C."/>
            <person name="Neiman D."/>
            <person name="Pearson M."/>
            <person name="Priest M."/>
            <person name="Roberts A."/>
            <person name="Saif S."/>
            <person name="Shea T."/>
            <person name="Shenoy N."/>
            <person name="Sisk P."/>
            <person name="Stolte C."/>
            <person name="Sykes S."/>
            <person name="Wortman J."/>
            <person name="Nusbaum C."/>
            <person name="Birren B."/>
        </authorList>
    </citation>
    <scope>NUCLEOTIDE SEQUENCE [LARGE SCALE GENOMIC DNA]</scope>
    <source>
        <strain evidence="2 3">WAL-17108</strain>
    </source>
</reference>
<keyword evidence="1" id="KW-0812">Transmembrane</keyword>
<proteinExistence type="predicted"/>
<organism evidence="2 3">
    <name type="scientific">[Clostridium] citroniae WAL-17108</name>
    <dbReference type="NCBI Taxonomy" id="742733"/>
    <lineage>
        <taxon>Bacteria</taxon>
        <taxon>Bacillati</taxon>
        <taxon>Bacillota</taxon>
        <taxon>Clostridia</taxon>
        <taxon>Lachnospirales</taxon>
        <taxon>Lachnospiraceae</taxon>
        <taxon>Enterocloster</taxon>
    </lineage>
</organism>
<feature type="transmembrane region" description="Helical" evidence="1">
    <location>
        <begin position="167"/>
        <end position="190"/>
    </location>
</feature>
<comment type="caution">
    <text evidence="2">The sequence shown here is derived from an EMBL/GenBank/DDBJ whole genome shotgun (WGS) entry which is preliminary data.</text>
</comment>
<sequence length="373" mass="42964">MIVYVFVFLFLLVLTGGEVFGTPSRKTQRNFLISIVLLITCMSAIRWGGPGDFFNYKKMYDNMQWGMVLHGGFEKFDTEPLFNLLLILTNRMSGGNFNVFLFVQGLLVNGLFALFIWKMETDKEKRCIFLFMFGTWAMGLWGVFVVRQTVASVVCLYSIIYIKRKKWVEFLMCLLIAILFHKAALAWVLAYPIYHISLSRRWILMMLVAFSVFAAFMVKPLFLVISQIIGGELGYRIWEYLNEGNSAYGSNYSIVFMILKRMANSILIVGVMFILYNRYGGDKDFLGCLNLYSFGFAITIGALFTSNVYARFATPYCMVSLYQFSYLFRKNSDGWKYKIIFGVYGIYALSRLMVYVGSYDAYVPFSTIFGMIG</sequence>
<dbReference type="RefSeq" id="WP_007869492.1">
    <property type="nucleotide sequence ID" value="NZ_JH376430.1"/>
</dbReference>
<evidence type="ECO:0000256" key="1">
    <source>
        <dbReference type="SAM" id="Phobius"/>
    </source>
</evidence>
<gene>
    <name evidence="2" type="ORF">HMPREF9469_05307</name>
</gene>
<dbReference type="AlphaFoldDB" id="G5HRU5"/>
<dbReference type="Pfam" id="PF14897">
    <property type="entry name" value="EpsG"/>
    <property type="match status" value="1"/>
</dbReference>
<evidence type="ECO:0000313" key="3">
    <source>
        <dbReference type="Proteomes" id="UP000003763"/>
    </source>
</evidence>